<dbReference type="Pfam" id="PF05860">
    <property type="entry name" value="TPS"/>
    <property type="match status" value="1"/>
</dbReference>
<dbReference type="EMBL" id="LDUG01000026">
    <property type="protein sequence ID" value="KVW95123.1"/>
    <property type="molecule type" value="Genomic_DNA"/>
</dbReference>
<evidence type="ECO:0000313" key="3">
    <source>
        <dbReference type="EMBL" id="KVW95123.1"/>
    </source>
</evidence>
<proteinExistence type="predicted"/>
<dbReference type="OrthoDB" id="218680at2"/>
<dbReference type="RefSeq" id="WP_059756209.1">
    <property type="nucleotide sequence ID" value="NZ_LDUG01000026.1"/>
</dbReference>
<dbReference type="NCBIfam" id="TIGR01901">
    <property type="entry name" value="adhes_NPXG"/>
    <property type="match status" value="1"/>
</dbReference>
<accession>A0A106BMC5</accession>
<protein>
    <submittedName>
        <fullName evidence="3">Filamentous hemagglutinin</fullName>
    </submittedName>
</protein>
<evidence type="ECO:0000259" key="2">
    <source>
        <dbReference type="SMART" id="SM00912"/>
    </source>
</evidence>
<dbReference type="Gene3D" id="2.160.20.10">
    <property type="entry name" value="Single-stranded right-handed beta-helix, Pectin lyase-like"/>
    <property type="match status" value="2"/>
</dbReference>
<feature type="compositionally biased region" description="Low complexity" evidence="1">
    <location>
        <begin position="2144"/>
        <end position="2155"/>
    </location>
</feature>
<dbReference type="Pfam" id="PF13018">
    <property type="entry name" value="ESPR"/>
    <property type="match status" value="1"/>
</dbReference>
<dbReference type="InterPro" id="IPR008638">
    <property type="entry name" value="FhaB/CdiA-like_TPS"/>
</dbReference>
<dbReference type="InterPro" id="IPR011050">
    <property type="entry name" value="Pectin_lyase_fold/virulence"/>
</dbReference>
<dbReference type="InterPro" id="IPR021026">
    <property type="entry name" value="Filamn_hemagglutn_DUF3739"/>
</dbReference>
<organism evidence="3 4">
    <name type="scientific">Thiobacillus denitrificans</name>
    <dbReference type="NCBI Taxonomy" id="36861"/>
    <lineage>
        <taxon>Bacteria</taxon>
        <taxon>Pseudomonadati</taxon>
        <taxon>Pseudomonadota</taxon>
        <taxon>Betaproteobacteria</taxon>
        <taxon>Nitrosomonadales</taxon>
        <taxon>Thiobacillaceae</taxon>
        <taxon>Thiobacillus</taxon>
    </lineage>
</organism>
<reference evidence="3 4" key="1">
    <citation type="journal article" date="2015" name="Appl. Environ. Microbiol.">
        <title>Aerobic and Anaerobic Thiosulfate Oxidation by a Cold-Adapted, Subglacial Chemoautotroph.</title>
        <authorList>
            <person name="Harrold Z.R."/>
            <person name="Skidmore M.L."/>
            <person name="Hamilton T.L."/>
            <person name="Desch L."/>
            <person name="Amada K."/>
            <person name="van Gelder W."/>
            <person name="Glover K."/>
            <person name="Roden E.E."/>
            <person name="Boyd E.S."/>
        </authorList>
    </citation>
    <scope>NUCLEOTIDE SEQUENCE [LARGE SCALE GENOMIC DNA]</scope>
    <source>
        <strain evidence="3 4">RG</strain>
    </source>
</reference>
<comment type="caution">
    <text evidence="3">The sequence shown here is derived from an EMBL/GenBank/DDBJ whole genome shotgun (WGS) entry which is preliminary data.</text>
</comment>
<gene>
    <name evidence="3" type="ORF">ABW22_10785</name>
</gene>
<feature type="domain" description="Filamentous haemagglutinin FhaB/tRNA nuclease CdiA-like TPS" evidence="2">
    <location>
        <begin position="49"/>
        <end position="183"/>
    </location>
</feature>
<sequence length="3500" mass="356405">MNRNRYRLVFNTTLGMMVPVAETARRSGKSSQGKAASGSALALAGALLAGAVQAELPAQVTGAGFATTNNASYQTNGAQAYVNQVGNKSILNWQSFNVGAGHDVQFRQVDSLATNNLVQGANFTSLNRIHDINPSIIAGSISQAAGQKANVILVNSNGIAFMGGSQVNLNGFTASTLNIDDSFIFDGFLRQGSTLPQFEKALDGGAARGFIKVFEGAQITAGSQGRVMLIAPTVVNKGKVAAGADGQVIAAAASRVYLRAAGGELNGLLIEVDSPANVDAPNPELDDQTVSLVDAAENRLGHVTNLGELSAARGNVTMVGYAVNQMGIARATTSVVSNGSVYLLAKDTAVDLATQTPGSARAGRVVLGENSLTEILPEVADTATTQDGAAGTALDKPSRVRIVGQDIRIEGAARDTVGNPIPGTGAQIVVPAGEVELIALDNPQGDFFNGGATDMFSGDVAASTVARVHIGSGARIDVAGLRDVEVAAGRGVVEIDLRGDELKDSPVNQQGPLRGQKVFLDVDRALAESDAGKPTLIARDTLLNLKAQQQRTVAERSTVGGTVKIYSKGEAIIENGVEIDLSGGSLKHAAGNIKTTLLTANGKTADLSEASAEVRYNGIATRFVRRFERWNREEVIDLGQSFRFDSGFDEGRDAGRLETFGIDGLFARPDIAGNTVTGARQRDLGIQPAGARWTVGFDDVSSIDKNKVEVGGYTTQDFKLNQAVALSSSSVALPEGFRFGDALPAELKSNLALDSRTLGENRVAELTVLNNQAIAVRDALQAPRGGGVSLTGANIEIAADIAAQSGTIALVARNTAGQLADALPIPRLTVADGVKLSAGGAWVNDQPGVGARTADAPLIDGGTISLAAESVSNGPGSFVARGELELGRGVTLDADSGAWRKPDGTLAAGDGGAIALRGFTLRGLDDADVHAYGVGKGGALTLGAGAIQVGGATAAPDTLELDSGLFERGGFARYALNALTRLDVAENAVIAPVLLSRELRPDAVVHASGSDIAAFSDLVVREPRLRQAVDVMLTARQNTEQTGEGEVTIGRGASIELDPRAKLVLDGLNRVDIDGLLRAQGGAITATSDFAVRLGDTAALDVSGVARTYLDSRSLTQGEVLAGGTVDIVAASVTTMAGSQVDVSGAAPVRLDVPNEKGGLGRAAGSDAGTFRVFADGIVQLDGALAAHAGDRERRGGVFEVTLGEFDDPGLGQALPPTVLHLAPSVTPGATDGVTRLDAGRIERAGFDRVRLASRDAIMLDDGIDVGAGRAQPLRELTLDAAAILTGGGDSALAADTLRLGNLDPIRRAASTATTQSGTLKLDAQLLELAGKFELGGMARTELTGREEIRLSGVTAGTALPVGELRSAADLAFHGAVVAPASYARTRIVAPGKTISFTRSTDAPVQPLSALGSLTVEAANIVQDGNLWAPLGQFDFQASDSLVFANGSLTSVAATPGSLLPFGKLQNGRDWVVDLDSNKVPDGQIAVPELNDKAIRVSGQTVDMQPGAKVNLAGGGDLQGYEFTVGPGGSRDILADKNTYAILPGYQGGFAPTDAQEGFDRASGEAVFLSGVTGLADGMYTLLPAHYALLPGAYAVKLDTSIKDVLPGQAYSRQDGVRIAAGYVTDTRAGAPKDARWQGVQVLTHEQVRARSEFTLTRASDFFAGSRNRPQDAGLMSVATTGSGTDALKLDAIYKLAAGQGGRGAQVDISALKLAVTSGTPAGIDLDAVVLDADKLNALGADSLFIGGMRSASGDTTTLAVGANEVTLANDADHVLKAGEIILAANDTLTLESGSAIDAQGETGDAGHYETAGNGALVRAASTSATFARTGSPDRSQGTLVGEAALVDEAGSTIKVASLIKAADSITLDATKENAYKGAATFNKNGAAVAGNLAVGATRINFGKAPVTAEGITYSQGELNAFDSLKGLTLISYTTFDLYSGETVGGIVRGVKVGGIVSNKPTLQNLTLQGAGLAGIDNAGQTAQINAKNLTLSNPSNAASFTPGGTLGNGNLAVTADTLTLGAGNKKIQGFSAVSVTANELVGRGAGETDIFADTSLHVARISGERNADQTLDAVGKLEATEIQPDRELLAVNALGAKWAMAGTEVMFDTLATLPSGYFKLTETNTTTTVTTTTKPTPVPAPTPTITTETSTTSNWSMETETEIKNDATSKITTTKITETTTATPSGIGKVVKLGGNAKVDVTGRTVQFFDVTEPSWGGTAEFASDSGNVEFAAGSNVDVSAAAGGDAGTLIVRAANGSFTLADGSVSGAAPMDADNTRGEGARALIDTGTLASFSTLNSVLNSGGFDGERGLRVRSGNVDIAAGDMVVARDIRISADGGTLDVAGTLDASGDVAGRIELFARDDVNVLASARLKAISSGALEDGGDIEIGTRDGSLDLAADSAIDVSGGAGGQGGTVLLRASRTANDVKIGALGGSIDGARSVAVEAVRVYNPGDIGTLDTGTDALTLTAASLETIKADNTAFAGNHANIASRLAQSAKPAFHILSGVEVRSAGALTLGQDWNLSTARANGEAGVLTLRADGDLNLNANLSDGFSVATPFSAGTTPATLRTDDSWSYRLIGGADGTAANPLAVRRDAGDVKLAAGKLVRTGTGDIRIAAGRDIELADGTAAIYTAGRAADAAAGFVLPFTNLRAAFSQDGGDVSLVALRDVRGKPSAQLYSQWLYRQGAIDPVTGLYVQQPAWWVRFDQFQQGVGALGGGDVRIAAGGMVKDVSASAPTQARTTGASPADAVRVETGGGDVRIMAGQDVLGGSYYASRGELVVQAGGQITASDQGINFNAQPLATMLAIGDARTRVRAQGDVTLANVLNPHLVPQSAGNLVQPPFFGPGLKNRRATLFSTYGADSGVEVSSLSGKVSLPNAGLRTSAFPDLLGGSLVGTQTALASSLLPPTLSVVAFTGDVAISSPASGDLTLSPSANGTLSVLAGGSVQLDGNLSLSDMDPQFVPDALRPSGNLVLGPQGVVISPQALVPPVLINPFSTLGNIHAATPVHAADRTPARVYANTGDVVGINAPGQGKVLNVSKAVSIRAGGDVRDLTVHAQHNDASDVSRVEAGRDVTFDSTSDRRDRSQIRIGGGGRLEVVAGRDIDLGTSGGIVSRGNVDNANLAPGGADIRLAAGVGANGIDYAGAVDRLIAKLEAGAPDDVTLWQARWLTGDGTLAASDALAAVRGVDAQGTDMQQESVRAMLFTALRETGRDANKADSGFAGDFSRGYAALELIFPGIEAKNPEGGFSQFDGTINLFASRVKTENGGNIEFFAPGGDVIVGLPNTPAALVNVGNDVLGMVVAGAGDIKGFSRGDMLVNQSRILTVAGGDVLLWSSEGDIDAGKGKKTAAAVPPPIIRVDAQGNVTLEQQGAVTGSGIGALFVAGGTAGDVDLIAPKGTVNAGDAGIRAGNLNIAAQVVLGADNISVSGTSAGTPIADTSAVTAASSGASNAGGDVSSTTAALSQNLADAARAAEELKQAFKPTFITAEVIGHGE</sequence>
<dbReference type="PATRIC" id="fig|36861.3.peg.1825"/>
<name>A0A106BMC5_THIDE</name>
<keyword evidence="4" id="KW-1185">Reference proteome</keyword>
<evidence type="ECO:0000313" key="4">
    <source>
        <dbReference type="Proteomes" id="UP000064243"/>
    </source>
</evidence>
<dbReference type="InterPro" id="IPR024973">
    <property type="entry name" value="ESPR"/>
</dbReference>
<dbReference type="Proteomes" id="UP000064243">
    <property type="component" value="Unassembled WGS sequence"/>
</dbReference>
<evidence type="ECO:0000256" key="1">
    <source>
        <dbReference type="SAM" id="MobiDB-lite"/>
    </source>
</evidence>
<dbReference type="Pfam" id="PF12545">
    <property type="entry name" value="DUF3739"/>
    <property type="match status" value="1"/>
</dbReference>
<feature type="region of interest" description="Disordered" evidence="1">
    <location>
        <begin position="2129"/>
        <end position="2155"/>
    </location>
</feature>
<dbReference type="SUPFAM" id="SSF51126">
    <property type="entry name" value="Pectin lyase-like"/>
    <property type="match status" value="1"/>
</dbReference>
<dbReference type="InterPro" id="IPR012334">
    <property type="entry name" value="Pectin_lyas_fold"/>
</dbReference>
<dbReference type="SMART" id="SM00912">
    <property type="entry name" value="Haemagg_act"/>
    <property type="match status" value="1"/>
</dbReference>